<keyword evidence="3" id="KW-0862">Zinc</keyword>
<evidence type="ECO:0000259" key="4">
    <source>
        <dbReference type="Pfam" id="PF04500"/>
    </source>
</evidence>
<dbReference type="Pfam" id="PF04500">
    <property type="entry name" value="FLYWCH"/>
    <property type="match status" value="1"/>
</dbReference>
<organism evidence="5 6">
    <name type="scientific">Macrosiphum euphorbiae</name>
    <name type="common">potato aphid</name>
    <dbReference type="NCBI Taxonomy" id="13131"/>
    <lineage>
        <taxon>Eukaryota</taxon>
        <taxon>Metazoa</taxon>
        <taxon>Ecdysozoa</taxon>
        <taxon>Arthropoda</taxon>
        <taxon>Hexapoda</taxon>
        <taxon>Insecta</taxon>
        <taxon>Pterygota</taxon>
        <taxon>Neoptera</taxon>
        <taxon>Paraneoptera</taxon>
        <taxon>Hemiptera</taxon>
        <taxon>Sternorrhyncha</taxon>
        <taxon>Aphidomorpha</taxon>
        <taxon>Aphidoidea</taxon>
        <taxon>Aphididae</taxon>
        <taxon>Macrosiphini</taxon>
        <taxon>Macrosiphum</taxon>
    </lineage>
</organism>
<name>A0AAV0X7B6_9HEMI</name>
<dbReference type="GO" id="GO:0003700">
    <property type="term" value="F:DNA-binding transcription factor activity"/>
    <property type="evidence" value="ECO:0007669"/>
    <property type="project" value="TreeGrafter"/>
</dbReference>
<evidence type="ECO:0000256" key="3">
    <source>
        <dbReference type="ARBA" id="ARBA00022833"/>
    </source>
</evidence>
<dbReference type="Gene3D" id="2.20.25.240">
    <property type="match status" value="1"/>
</dbReference>
<protein>
    <recommendedName>
        <fullName evidence="4">FLYWCH-type domain-containing protein</fullName>
    </recommendedName>
</protein>
<keyword evidence="2" id="KW-0863">Zinc-finger</keyword>
<dbReference type="PANTHER" id="PTHR37975">
    <property type="entry name" value="FLYWCH ZINC FINGER TRANSCRIPTION FACTOR HOMOLOG"/>
    <property type="match status" value="1"/>
</dbReference>
<dbReference type="GO" id="GO:0043565">
    <property type="term" value="F:sequence-specific DNA binding"/>
    <property type="evidence" value="ECO:0007669"/>
    <property type="project" value="TreeGrafter"/>
</dbReference>
<accession>A0AAV0X7B6</accession>
<evidence type="ECO:0000256" key="2">
    <source>
        <dbReference type="ARBA" id="ARBA00022771"/>
    </source>
</evidence>
<reference evidence="5 6" key="1">
    <citation type="submission" date="2023-01" db="EMBL/GenBank/DDBJ databases">
        <authorList>
            <person name="Whitehead M."/>
        </authorList>
    </citation>
    <scope>NUCLEOTIDE SEQUENCE [LARGE SCALE GENOMIC DNA]</scope>
</reference>
<dbReference type="GO" id="GO:0005634">
    <property type="term" value="C:nucleus"/>
    <property type="evidence" value="ECO:0007669"/>
    <property type="project" value="TreeGrafter"/>
</dbReference>
<dbReference type="Proteomes" id="UP001160148">
    <property type="component" value="Unassembled WGS sequence"/>
</dbReference>
<comment type="caution">
    <text evidence="5">The sequence shown here is derived from an EMBL/GenBank/DDBJ whole genome shotgun (WGS) entry which is preliminary data.</text>
</comment>
<dbReference type="GO" id="GO:0008270">
    <property type="term" value="F:zinc ion binding"/>
    <property type="evidence" value="ECO:0007669"/>
    <property type="project" value="UniProtKB-KW"/>
</dbReference>
<evidence type="ECO:0000256" key="1">
    <source>
        <dbReference type="ARBA" id="ARBA00022723"/>
    </source>
</evidence>
<dbReference type="InterPro" id="IPR052887">
    <property type="entry name" value="FLYWCH-type_ZF"/>
</dbReference>
<sequence>MESQVKSTRGREIFVYNGFMYVYDNVNFNNTIRFWRCRNRNVCKARIHTGVNDYTVIKTINEHCHDSEASKIEADVAVTNLKRRATECMEPTSTLINMCIAPLSEAYDLTSLYDLMSKWEYAIRQSGLLLIV</sequence>
<keyword evidence="1" id="KW-0479">Metal-binding</keyword>
<evidence type="ECO:0000313" key="6">
    <source>
        <dbReference type="Proteomes" id="UP001160148"/>
    </source>
</evidence>
<dbReference type="PANTHER" id="PTHR37975:SF3">
    <property type="entry name" value="FLYWCH TRANSCRIPTION FACTOR 3"/>
    <property type="match status" value="1"/>
</dbReference>
<dbReference type="InterPro" id="IPR007588">
    <property type="entry name" value="Znf_FLYWCH"/>
</dbReference>
<dbReference type="GO" id="GO:0045892">
    <property type="term" value="P:negative regulation of DNA-templated transcription"/>
    <property type="evidence" value="ECO:0007669"/>
    <property type="project" value="TreeGrafter"/>
</dbReference>
<feature type="domain" description="FLYWCH-type" evidence="4">
    <location>
        <begin position="5"/>
        <end position="65"/>
    </location>
</feature>
<evidence type="ECO:0000313" key="5">
    <source>
        <dbReference type="EMBL" id="CAI6363722.1"/>
    </source>
</evidence>
<gene>
    <name evidence="5" type="ORF">MEUPH1_LOCUS18630</name>
</gene>
<dbReference type="AlphaFoldDB" id="A0AAV0X7B6"/>
<proteinExistence type="predicted"/>
<dbReference type="EMBL" id="CARXXK010000003">
    <property type="protein sequence ID" value="CAI6363722.1"/>
    <property type="molecule type" value="Genomic_DNA"/>
</dbReference>
<keyword evidence="6" id="KW-1185">Reference proteome</keyword>